<feature type="compositionally biased region" description="Polar residues" evidence="1">
    <location>
        <begin position="9"/>
        <end position="23"/>
    </location>
</feature>
<reference evidence="2" key="1">
    <citation type="submission" date="2022-12" db="EMBL/GenBank/DDBJ databases">
        <authorList>
            <person name="Alioto T."/>
            <person name="Alioto T."/>
            <person name="Gomez Garrido J."/>
        </authorList>
    </citation>
    <scope>NUCLEOTIDE SEQUENCE</scope>
</reference>
<keyword evidence="3" id="KW-1185">Reference proteome</keyword>
<dbReference type="EMBL" id="OX395127">
    <property type="protein sequence ID" value="CAI5768068.1"/>
    <property type="molecule type" value="Genomic_DNA"/>
</dbReference>
<dbReference type="AlphaFoldDB" id="A0AA35P0R8"/>
<feature type="compositionally biased region" description="Polar residues" evidence="1">
    <location>
        <begin position="37"/>
        <end position="56"/>
    </location>
</feature>
<proteinExistence type="predicted"/>
<dbReference type="Proteomes" id="UP001178461">
    <property type="component" value="Chromosome 2"/>
</dbReference>
<evidence type="ECO:0000256" key="1">
    <source>
        <dbReference type="SAM" id="MobiDB-lite"/>
    </source>
</evidence>
<feature type="region of interest" description="Disordered" evidence="1">
    <location>
        <begin position="1"/>
        <end position="68"/>
    </location>
</feature>
<gene>
    <name evidence="2" type="ORF">PODLI_1B004034</name>
</gene>
<accession>A0AA35P0R8</accession>
<evidence type="ECO:0000313" key="3">
    <source>
        <dbReference type="Proteomes" id="UP001178461"/>
    </source>
</evidence>
<name>A0AA35P0R8_9SAUR</name>
<protein>
    <recommendedName>
        <fullName evidence="4">HAT C-terminal dimerisation domain-containing protein</fullName>
    </recommendedName>
</protein>
<sequence length="548" mass="59819">MATPLRKPTQASGLRSSLNSEESSPAHGPPSRRRSDAGSTRGPQLRKQASASSLRSEGQAWGRRSESVPEPDPILLSLVQALAHTGIPLSEAGFFEALITRPLGVRRLLPSVAQLHRSVLPALRRRHKSGLRQVLHRRDTFVFLHEATTGDGRAILGISVLPLDRPGQSPLLLGVEFLEQLSHHSVARAVTGVLSEGHVLSHRVLAVVTSGNAHMIQAFAANGILGTVLPTALHIPCLAHQLELVMELWPDKLERLVSVLHLLEDTFGRQAALRHRYELFLRERGLALSLPVPSRWTGPEAWLEKAAVIAEHLPILMEFVAADEEEGATMAKLQALLGSGSEELVAEATFAAEHGAVLLSTAQFLHKLGEPLAHRAYGELEALRIAFSYHLDTGFGPNTRRQLALSARSWLAASPAWSTCSALTPAMPTLKAVRALDPKQVGAVGWSQLQQEQAVPGLAEVAEVEWFRYQQLAQAAPANVSLSQWWEAQSEQLPTLSALAQRYLWLPLCMPKSPFLPGDVLSGAGVEEGFTDESVCLWRMLRYNRNLC</sequence>
<evidence type="ECO:0008006" key="4">
    <source>
        <dbReference type="Google" id="ProtNLM"/>
    </source>
</evidence>
<evidence type="ECO:0000313" key="2">
    <source>
        <dbReference type="EMBL" id="CAI5768068.1"/>
    </source>
</evidence>
<organism evidence="2 3">
    <name type="scientific">Podarcis lilfordi</name>
    <name type="common">Lilford's wall lizard</name>
    <dbReference type="NCBI Taxonomy" id="74358"/>
    <lineage>
        <taxon>Eukaryota</taxon>
        <taxon>Metazoa</taxon>
        <taxon>Chordata</taxon>
        <taxon>Craniata</taxon>
        <taxon>Vertebrata</taxon>
        <taxon>Euteleostomi</taxon>
        <taxon>Lepidosauria</taxon>
        <taxon>Squamata</taxon>
        <taxon>Bifurcata</taxon>
        <taxon>Unidentata</taxon>
        <taxon>Episquamata</taxon>
        <taxon>Laterata</taxon>
        <taxon>Lacertibaenia</taxon>
        <taxon>Lacertidae</taxon>
        <taxon>Podarcis</taxon>
    </lineage>
</organism>